<evidence type="ECO:0000256" key="7">
    <source>
        <dbReference type="ARBA" id="ARBA00023209"/>
    </source>
</evidence>
<protein>
    <submittedName>
        <fullName evidence="10">Diacylglycerol kinase</fullName>
    </submittedName>
</protein>
<dbReference type="PROSITE" id="PS50146">
    <property type="entry name" value="DAGK"/>
    <property type="match status" value="1"/>
</dbReference>
<dbReference type="Gene3D" id="3.40.50.10330">
    <property type="entry name" value="Probable inorganic polyphosphate/atp-NAD kinase, domain 1"/>
    <property type="match status" value="1"/>
</dbReference>
<dbReference type="GO" id="GO:0005524">
    <property type="term" value="F:ATP binding"/>
    <property type="evidence" value="ECO:0007669"/>
    <property type="project" value="InterPro"/>
</dbReference>
<evidence type="ECO:0000256" key="1">
    <source>
        <dbReference type="ARBA" id="ARBA00001946"/>
    </source>
</evidence>
<dbReference type="RefSeq" id="WP_004829202.1">
    <property type="nucleotide sequence ID" value="NZ_JRMW01000017.1"/>
</dbReference>
<evidence type="ECO:0000256" key="2">
    <source>
        <dbReference type="ARBA" id="ARBA00005983"/>
    </source>
</evidence>
<keyword evidence="10" id="KW-0418">Kinase</keyword>
<keyword evidence="5" id="KW-0460">Magnesium</keyword>
<dbReference type="PANTHER" id="PTHR12358:SF106">
    <property type="entry name" value="LIPID KINASE YEGS"/>
    <property type="match status" value="1"/>
</dbReference>
<evidence type="ECO:0000313" key="10">
    <source>
        <dbReference type="EMBL" id="KGF05311.1"/>
    </source>
</evidence>
<dbReference type="AlphaFoldDB" id="A0A095X6N0"/>
<dbReference type="InterPro" id="IPR016064">
    <property type="entry name" value="NAD/diacylglycerol_kinase_sf"/>
</dbReference>
<evidence type="ECO:0000313" key="11">
    <source>
        <dbReference type="Proteomes" id="UP000029579"/>
    </source>
</evidence>
<keyword evidence="7" id="KW-0594">Phospholipid biosynthesis</keyword>
<dbReference type="EMBL" id="JRMW01000017">
    <property type="protein sequence ID" value="KGF05311.1"/>
    <property type="molecule type" value="Genomic_DNA"/>
</dbReference>
<dbReference type="Proteomes" id="UP000029579">
    <property type="component" value="Unassembled WGS sequence"/>
</dbReference>
<dbReference type="SMART" id="SM00046">
    <property type="entry name" value="DAGKc"/>
    <property type="match status" value="1"/>
</dbReference>
<feature type="domain" description="DAGKc" evidence="9">
    <location>
        <begin position="1"/>
        <end position="130"/>
    </location>
</feature>
<evidence type="ECO:0000256" key="3">
    <source>
        <dbReference type="ARBA" id="ARBA00022516"/>
    </source>
</evidence>
<dbReference type="GO" id="GO:0004143">
    <property type="term" value="F:ATP-dependent diacylglycerol kinase activity"/>
    <property type="evidence" value="ECO:0007669"/>
    <property type="project" value="TreeGrafter"/>
</dbReference>
<dbReference type="InterPro" id="IPR005218">
    <property type="entry name" value="Diacylglycerol/lipid_kinase"/>
</dbReference>
<gene>
    <name evidence="10" type="ORF">HMPREF1630_01125</name>
</gene>
<name>A0A095X6N0_9FIRM</name>
<keyword evidence="3" id="KW-0444">Lipid biosynthesis</keyword>
<keyword evidence="4" id="KW-0479">Metal-binding</keyword>
<dbReference type="GO" id="GO:0005886">
    <property type="term" value="C:plasma membrane"/>
    <property type="evidence" value="ECO:0007669"/>
    <property type="project" value="TreeGrafter"/>
</dbReference>
<reference evidence="10 11" key="1">
    <citation type="submission" date="2014-07" db="EMBL/GenBank/DDBJ databases">
        <authorList>
            <person name="McCorrison J."/>
            <person name="Sanka R."/>
            <person name="Torralba M."/>
            <person name="Gillis M."/>
            <person name="Haft D.H."/>
            <person name="Methe B."/>
            <person name="Sutton G."/>
            <person name="Nelson K.E."/>
        </authorList>
    </citation>
    <scope>NUCLEOTIDE SEQUENCE [LARGE SCALE GENOMIC DNA]</scope>
    <source>
        <strain evidence="10 11">S7-1-13</strain>
    </source>
</reference>
<dbReference type="OrthoDB" id="142078at2"/>
<dbReference type="SUPFAM" id="SSF111331">
    <property type="entry name" value="NAD kinase/diacylglycerol kinase-like"/>
    <property type="match status" value="1"/>
</dbReference>
<dbReference type="InterPro" id="IPR001206">
    <property type="entry name" value="Diacylglycerol_kinase_cat_dom"/>
</dbReference>
<sequence>MKKILFIYNPNSGQRAINDKLSWIIEYLSSKSIFPTVYATQKSGDCREIVEKYGKDFEEILISGGDGTLDEAVSGALKADIDPIISYIPTGSTNDFSKTINISSDIEKATKTAVRGKVKRIDVGKIDDKYFVYVAAFGALSDISFSTDQDVKNILGRSAYIVEGIKQLLPIQSMQSYKAEIEFDDELIKGEFIHFMVSNSVSVGGFNLFDDKVGLTDGVFEVTLVKKPESIVDLNTIIQSLTTGESSDLVIQRQVKKIRIKTEKEVSWSLDGEFGGKTTDCTIEVIGKRINMKTGIID</sequence>
<keyword evidence="10" id="KW-0808">Transferase</keyword>
<dbReference type="PANTHER" id="PTHR12358">
    <property type="entry name" value="SPHINGOSINE KINASE"/>
    <property type="match status" value="1"/>
</dbReference>
<dbReference type="Gene3D" id="2.60.200.40">
    <property type="match status" value="1"/>
</dbReference>
<evidence type="ECO:0000256" key="5">
    <source>
        <dbReference type="ARBA" id="ARBA00022842"/>
    </source>
</evidence>
<dbReference type="NCBIfam" id="TIGR00147">
    <property type="entry name" value="YegS/Rv2252/BmrU family lipid kinase"/>
    <property type="match status" value="1"/>
</dbReference>
<evidence type="ECO:0000256" key="6">
    <source>
        <dbReference type="ARBA" id="ARBA00023098"/>
    </source>
</evidence>
<evidence type="ECO:0000259" key="9">
    <source>
        <dbReference type="PROSITE" id="PS50146"/>
    </source>
</evidence>
<dbReference type="InterPro" id="IPR050187">
    <property type="entry name" value="Lipid_Phosphate_FormReg"/>
</dbReference>
<keyword evidence="8" id="KW-1208">Phospholipid metabolism</keyword>
<evidence type="ECO:0000256" key="4">
    <source>
        <dbReference type="ARBA" id="ARBA00022723"/>
    </source>
</evidence>
<evidence type="ECO:0000256" key="8">
    <source>
        <dbReference type="ARBA" id="ARBA00023264"/>
    </source>
</evidence>
<dbReference type="GO" id="GO:0046872">
    <property type="term" value="F:metal ion binding"/>
    <property type="evidence" value="ECO:0007669"/>
    <property type="project" value="UniProtKB-KW"/>
</dbReference>
<comment type="similarity">
    <text evidence="2">Belongs to the diacylglycerol/lipid kinase family.</text>
</comment>
<accession>A0A095X6N0</accession>
<proteinExistence type="inferred from homology"/>
<comment type="cofactor">
    <cofactor evidence="1">
        <name>Mg(2+)</name>
        <dbReference type="ChEBI" id="CHEBI:18420"/>
    </cofactor>
</comment>
<dbReference type="GO" id="GO:0008654">
    <property type="term" value="P:phospholipid biosynthetic process"/>
    <property type="evidence" value="ECO:0007669"/>
    <property type="project" value="UniProtKB-KW"/>
</dbReference>
<dbReference type="InterPro" id="IPR017438">
    <property type="entry name" value="ATP-NAD_kinase_N"/>
</dbReference>
<comment type="caution">
    <text evidence="10">The sequence shown here is derived from an EMBL/GenBank/DDBJ whole genome shotgun (WGS) entry which is preliminary data.</text>
</comment>
<dbReference type="Pfam" id="PF00781">
    <property type="entry name" value="DAGK_cat"/>
    <property type="match status" value="1"/>
</dbReference>
<dbReference type="eggNOG" id="COG1597">
    <property type="taxonomic scope" value="Bacteria"/>
</dbReference>
<keyword evidence="6" id="KW-0443">Lipid metabolism</keyword>
<organism evidence="10 11">
    <name type="scientific">Anaerococcus lactolyticus S7-1-13</name>
    <dbReference type="NCBI Taxonomy" id="1284686"/>
    <lineage>
        <taxon>Bacteria</taxon>
        <taxon>Bacillati</taxon>
        <taxon>Bacillota</taxon>
        <taxon>Tissierellia</taxon>
        <taxon>Tissierellales</taxon>
        <taxon>Peptoniphilaceae</taxon>
        <taxon>Anaerococcus</taxon>
    </lineage>
</organism>